<dbReference type="Pfam" id="PF07767">
    <property type="entry name" value="Nop53"/>
    <property type="match status" value="1"/>
</dbReference>
<evidence type="ECO:0000313" key="8">
    <source>
        <dbReference type="Proteomes" id="UP000294530"/>
    </source>
</evidence>
<evidence type="ECO:0000256" key="3">
    <source>
        <dbReference type="ARBA" id="ARBA00022517"/>
    </source>
</evidence>
<dbReference type="OrthoDB" id="5072at2759"/>
<comment type="similarity">
    <text evidence="1 5">Belongs to the NOP53 family.</text>
</comment>
<sequence>MLGWAIGWHSRISNMAGKRRRQQRAKEIGELVEESIRREAEDKKLQHVEAEKLFQIDNKGGAPAPLTKKQKLERMQKDPLLASSRKFNAAKAHKSELLAVKKLQEKVVQLQQQDKLNKSQKVEDLWGHDGNVKDDKQNELLDDYVAPVVKKKIMRRKLVASTKYAVATVEVAAAGQSYHPDFDSHQDIVAEAVANELEKQEKKAQLQKPLANGMSEETLQYIKQVSDEESSDTEDDELDRKPRKCPATVTRAQRNKRSRHKQMEVKHHMRRGEKSIIKQINASNHILHDILKSEKEAAKKQELKKILLEQKLQDPPLVRVAGKYTKLERETPVSFSEELTGSMRTLKPKGHPLLDRFDSLHKRNLIQIGRPKKTRKAKVRIIEV</sequence>
<dbReference type="GO" id="GO:0005654">
    <property type="term" value="C:nucleoplasm"/>
    <property type="evidence" value="ECO:0007669"/>
    <property type="project" value="UniProtKB-SubCell"/>
</dbReference>
<dbReference type="AlphaFoldDB" id="A0A976FEL8"/>
<organism evidence="7 8">
    <name type="scientific">Bremia lactucae</name>
    <name type="common">Lettuce downy mildew</name>
    <dbReference type="NCBI Taxonomy" id="4779"/>
    <lineage>
        <taxon>Eukaryota</taxon>
        <taxon>Sar</taxon>
        <taxon>Stramenopiles</taxon>
        <taxon>Oomycota</taxon>
        <taxon>Peronosporomycetes</taxon>
        <taxon>Peronosporales</taxon>
        <taxon>Peronosporaceae</taxon>
        <taxon>Bremia</taxon>
    </lineage>
</organism>
<dbReference type="GO" id="GO:0005730">
    <property type="term" value="C:nucleolus"/>
    <property type="evidence" value="ECO:0007669"/>
    <property type="project" value="UniProtKB-SubCell"/>
</dbReference>
<dbReference type="PANTHER" id="PTHR14211">
    <property type="entry name" value="GLIOMA SUPPRESSOR CANDIDATE REGION GENE 2"/>
    <property type="match status" value="1"/>
</dbReference>
<dbReference type="GO" id="GO:0008097">
    <property type="term" value="F:5S rRNA binding"/>
    <property type="evidence" value="ECO:0007669"/>
    <property type="project" value="TreeGrafter"/>
</dbReference>
<accession>A0A976FEL8</accession>
<comment type="caution">
    <text evidence="7">The sequence shown here is derived from an EMBL/GenBank/DDBJ whole genome shotgun (WGS) entry which is preliminary data.</text>
</comment>
<proteinExistence type="inferred from homology"/>
<name>A0A976FEL8_BRELC</name>
<dbReference type="InterPro" id="IPR011687">
    <property type="entry name" value="Nop53/GLTSCR2"/>
</dbReference>
<keyword evidence="4 5" id="KW-0539">Nucleus</keyword>
<comment type="function">
    <text evidence="5">May play a role in ribosome biogenesis.</text>
</comment>
<feature type="compositionally biased region" description="Acidic residues" evidence="6">
    <location>
        <begin position="227"/>
        <end position="237"/>
    </location>
</feature>
<evidence type="ECO:0000256" key="2">
    <source>
        <dbReference type="ARBA" id="ARBA00018339"/>
    </source>
</evidence>
<keyword evidence="8" id="KW-1185">Reference proteome</keyword>
<dbReference type="KEGG" id="blac:94344453"/>
<dbReference type="GeneID" id="94344453"/>
<reference evidence="7 8" key="1">
    <citation type="journal article" date="2021" name="Genome Biol.">
        <title>AFLAP: assembly-free linkage analysis pipeline using k-mers from genome sequencing data.</title>
        <authorList>
            <person name="Fletcher K."/>
            <person name="Zhang L."/>
            <person name="Gil J."/>
            <person name="Han R."/>
            <person name="Cavanaugh K."/>
            <person name="Michelmore R."/>
        </authorList>
    </citation>
    <scope>NUCLEOTIDE SEQUENCE [LARGE SCALE GENOMIC DNA]</scope>
    <source>
        <strain evidence="7 8">SF5</strain>
    </source>
</reference>
<keyword evidence="3 5" id="KW-0690">Ribosome biogenesis</keyword>
<evidence type="ECO:0000256" key="1">
    <source>
        <dbReference type="ARBA" id="ARBA00008838"/>
    </source>
</evidence>
<dbReference type="EMBL" id="SHOA02000001">
    <property type="protein sequence ID" value="TDH65345.1"/>
    <property type="molecule type" value="Genomic_DNA"/>
</dbReference>
<dbReference type="GO" id="GO:0000027">
    <property type="term" value="P:ribosomal large subunit assembly"/>
    <property type="evidence" value="ECO:0007669"/>
    <property type="project" value="UniProtKB-UniRule"/>
</dbReference>
<evidence type="ECO:0000256" key="6">
    <source>
        <dbReference type="SAM" id="MobiDB-lite"/>
    </source>
</evidence>
<feature type="region of interest" description="Disordered" evidence="6">
    <location>
        <begin position="225"/>
        <end position="245"/>
    </location>
</feature>
<evidence type="ECO:0000313" key="7">
    <source>
        <dbReference type="EMBL" id="TDH65345.1"/>
    </source>
</evidence>
<gene>
    <name evidence="7" type="ORF">CCR75_000676</name>
</gene>
<evidence type="ECO:0000256" key="5">
    <source>
        <dbReference type="PIRNR" id="PIRNR017302"/>
    </source>
</evidence>
<dbReference type="PIRSF" id="PIRSF017302">
    <property type="entry name" value="Gltscr2"/>
    <property type="match status" value="1"/>
</dbReference>
<protein>
    <recommendedName>
        <fullName evidence="2 5">Ribosome biogenesis protein NOP53</fullName>
    </recommendedName>
</protein>
<dbReference type="RefSeq" id="XP_067814844.1">
    <property type="nucleotide sequence ID" value="XM_067958782.1"/>
</dbReference>
<dbReference type="GO" id="GO:0006364">
    <property type="term" value="P:rRNA processing"/>
    <property type="evidence" value="ECO:0007669"/>
    <property type="project" value="TreeGrafter"/>
</dbReference>
<comment type="subcellular location">
    <subcellularLocation>
        <location evidence="5">Nucleus</location>
        <location evidence="5">Nucleolus</location>
    </subcellularLocation>
    <subcellularLocation>
        <location evidence="5">Nucleus</location>
        <location evidence="5">Nucleoplasm</location>
    </subcellularLocation>
</comment>
<evidence type="ECO:0000256" key="4">
    <source>
        <dbReference type="ARBA" id="ARBA00023242"/>
    </source>
</evidence>
<dbReference type="PANTHER" id="PTHR14211:SF7">
    <property type="entry name" value="RIBOSOME BIOGENESIS PROTEIN NOP53"/>
    <property type="match status" value="1"/>
</dbReference>
<dbReference type="Proteomes" id="UP000294530">
    <property type="component" value="Unassembled WGS sequence"/>
</dbReference>